<protein>
    <recommendedName>
        <fullName evidence="3">Cytochrome P450</fullName>
    </recommendedName>
</protein>
<feature type="non-terminal residue" evidence="1">
    <location>
        <position position="115"/>
    </location>
</feature>
<reference evidence="1" key="1">
    <citation type="submission" date="2023-10" db="EMBL/GenBank/DDBJ databases">
        <title>Genome assembly of Pristionchus species.</title>
        <authorList>
            <person name="Yoshida K."/>
            <person name="Sommer R.J."/>
        </authorList>
    </citation>
    <scope>NUCLEOTIDE SEQUENCE</scope>
    <source>
        <strain evidence="1">RS5133</strain>
    </source>
</reference>
<evidence type="ECO:0000313" key="2">
    <source>
        <dbReference type="Proteomes" id="UP001432322"/>
    </source>
</evidence>
<dbReference type="Proteomes" id="UP001432322">
    <property type="component" value="Unassembled WGS sequence"/>
</dbReference>
<evidence type="ECO:0008006" key="3">
    <source>
        <dbReference type="Google" id="ProtNLM"/>
    </source>
</evidence>
<name>A0AAV5V2Z5_9BILA</name>
<dbReference type="EMBL" id="BTSY01000002">
    <property type="protein sequence ID" value="GMT13957.1"/>
    <property type="molecule type" value="Genomic_DNA"/>
</dbReference>
<keyword evidence="2" id="KW-1185">Reference proteome</keyword>
<dbReference type="AlphaFoldDB" id="A0AAV5V2Z5"/>
<sequence length="115" mass="12786">GRTVNEAKLGANLMRWIELQKFVHDHLRDKHNASSPFDNEGFFSAPNASSGRGPDGTAVILSARNIFPDITLTTAFQNDDQCREHFPPPDGYRRDAVPLFSIVIIPRVKNGNQAL</sequence>
<comment type="caution">
    <text evidence="1">The sequence shown here is derived from an EMBL/GenBank/DDBJ whole genome shotgun (WGS) entry which is preliminary data.</text>
</comment>
<proteinExistence type="predicted"/>
<gene>
    <name evidence="1" type="ORF">PFISCL1PPCAC_5254</name>
</gene>
<accession>A0AAV5V2Z5</accession>
<organism evidence="1 2">
    <name type="scientific">Pristionchus fissidentatus</name>
    <dbReference type="NCBI Taxonomy" id="1538716"/>
    <lineage>
        <taxon>Eukaryota</taxon>
        <taxon>Metazoa</taxon>
        <taxon>Ecdysozoa</taxon>
        <taxon>Nematoda</taxon>
        <taxon>Chromadorea</taxon>
        <taxon>Rhabditida</taxon>
        <taxon>Rhabditina</taxon>
        <taxon>Diplogasteromorpha</taxon>
        <taxon>Diplogasteroidea</taxon>
        <taxon>Neodiplogasteridae</taxon>
        <taxon>Pristionchus</taxon>
    </lineage>
</organism>
<feature type="non-terminal residue" evidence="1">
    <location>
        <position position="1"/>
    </location>
</feature>
<evidence type="ECO:0000313" key="1">
    <source>
        <dbReference type="EMBL" id="GMT13957.1"/>
    </source>
</evidence>